<keyword evidence="2" id="KW-1133">Transmembrane helix</keyword>
<keyword evidence="4" id="KW-1185">Reference proteome</keyword>
<keyword evidence="2" id="KW-0812">Transmembrane</keyword>
<dbReference type="RefSeq" id="YP_009140419.1">
    <property type="nucleotide sequence ID" value="NC_027120.1"/>
</dbReference>
<dbReference type="GeneID" id="24366533"/>
<protein>
    <submittedName>
        <fullName evidence="3">Uncharacterized protein</fullName>
    </submittedName>
</protein>
<evidence type="ECO:0000313" key="4">
    <source>
        <dbReference type="Proteomes" id="UP000207683"/>
    </source>
</evidence>
<proteinExistence type="predicted"/>
<accession>D3W0G3</accession>
<dbReference type="EMBL" id="GQ403788">
    <property type="protein sequence ID" value="ADD25729.1"/>
    <property type="molecule type" value="Genomic_DNA"/>
</dbReference>
<evidence type="ECO:0000256" key="2">
    <source>
        <dbReference type="SAM" id="Phobius"/>
    </source>
</evidence>
<reference evidence="3 4" key="1">
    <citation type="journal article" date="2010" name="Appl. Environ. Microbiol.">
        <title>Genome organization and characterization of the virulent lactococcal phage 1358 and its similarities to Listeria phages.</title>
        <authorList>
            <person name="Dupuis M.E."/>
            <person name="Moineau S."/>
        </authorList>
    </citation>
    <scope>NUCLEOTIDE SEQUENCE [LARGE SCALE GENOMIC DNA]</scope>
</reference>
<keyword evidence="2" id="KW-0472">Membrane</keyword>
<name>D3W0G3_9CAUD</name>
<dbReference type="KEGG" id="vg:24366533"/>
<sequence>MYKGTERAQDGSGRTRRAANQAYIKQTQNIERAALLGGGLLLGKMIGGSTKAAFGLTKFAIKWTLIATAVCVVAYIAFWVALAAGVGFAAWWIFKKVKKAIKREDLDESETHNGSEHTVEVTTTDKEDADAWGDY</sequence>
<feature type="compositionally biased region" description="Basic and acidic residues" evidence="1">
    <location>
        <begin position="105"/>
        <end position="126"/>
    </location>
</feature>
<evidence type="ECO:0000256" key="1">
    <source>
        <dbReference type="SAM" id="MobiDB-lite"/>
    </source>
</evidence>
<feature type="region of interest" description="Disordered" evidence="1">
    <location>
        <begin position="105"/>
        <end position="135"/>
    </location>
</feature>
<dbReference type="Proteomes" id="UP000207683">
    <property type="component" value="Segment"/>
</dbReference>
<feature type="transmembrane region" description="Helical" evidence="2">
    <location>
        <begin position="66"/>
        <end position="94"/>
    </location>
</feature>
<evidence type="ECO:0000313" key="3">
    <source>
        <dbReference type="EMBL" id="ADD25729.1"/>
    </source>
</evidence>
<organism evidence="3 4">
    <name type="scientific">Lactococcus phage 1358</name>
    <dbReference type="NCBI Taxonomy" id="741942"/>
    <lineage>
        <taxon>Viruses</taxon>
        <taxon>Duplodnaviria</taxon>
        <taxon>Heunggongvirae</taxon>
        <taxon>Uroviricota</taxon>
        <taxon>Caudoviricetes</taxon>
        <taxon>Whiteheadvirus</taxon>
        <taxon>Whiteheadvirus wv1358</taxon>
    </lineage>
</organism>
<feature type="transmembrane region" description="Helical" evidence="2">
    <location>
        <begin position="33"/>
        <end position="54"/>
    </location>
</feature>